<evidence type="ECO:0000259" key="2">
    <source>
        <dbReference type="PROSITE" id="PS50181"/>
    </source>
</evidence>
<dbReference type="PANTHER" id="PTHR31293">
    <property type="entry name" value="RNI-LIKE SUPERFAMILY PROTEIN"/>
    <property type="match status" value="1"/>
</dbReference>
<evidence type="ECO:0000256" key="1">
    <source>
        <dbReference type="SAM" id="Phobius"/>
    </source>
</evidence>
<dbReference type="SUPFAM" id="SSF81383">
    <property type="entry name" value="F-box domain"/>
    <property type="match status" value="1"/>
</dbReference>
<keyword evidence="1" id="KW-1133">Transmembrane helix</keyword>
<dbReference type="CDD" id="cd22160">
    <property type="entry name" value="F-box_AtFBL13-like"/>
    <property type="match status" value="1"/>
</dbReference>
<evidence type="ECO:0000313" key="3">
    <source>
        <dbReference type="EMBL" id="CAI9105104.1"/>
    </source>
</evidence>
<accession>A0AAV1DB47</accession>
<dbReference type="PROSITE" id="PS50181">
    <property type="entry name" value="FBOX"/>
    <property type="match status" value="1"/>
</dbReference>
<gene>
    <name evidence="3" type="ORF">OLC1_LOCUS13877</name>
</gene>
<keyword evidence="1" id="KW-0472">Membrane</keyword>
<dbReference type="InterPro" id="IPR053781">
    <property type="entry name" value="F-box_AtFBL13-like"/>
</dbReference>
<dbReference type="Proteomes" id="UP001161247">
    <property type="component" value="Chromosome 5"/>
</dbReference>
<keyword evidence="4" id="KW-1185">Reference proteome</keyword>
<evidence type="ECO:0000313" key="4">
    <source>
        <dbReference type="Proteomes" id="UP001161247"/>
    </source>
</evidence>
<dbReference type="Pfam" id="PF00646">
    <property type="entry name" value="F-box"/>
    <property type="match status" value="1"/>
</dbReference>
<dbReference type="InterPro" id="IPR036047">
    <property type="entry name" value="F-box-like_dom_sf"/>
</dbReference>
<reference evidence="3" key="1">
    <citation type="submission" date="2023-03" db="EMBL/GenBank/DDBJ databases">
        <authorList>
            <person name="Julca I."/>
        </authorList>
    </citation>
    <scope>NUCLEOTIDE SEQUENCE</scope>
</reference>
<dbReference type="AlphaFoldDB" id="A0AAV1DB47"/>
<keyword evidence="1" id="KW-0812">Transmembrane</keyword>
<organism evidence="3 4">
    <name type="scientific">Oldenlandia corymbosa var. corymbosa</name>
    <dbReference type="NCBI Taxonomy" id="529605"/>
    <lineage>
        <taxon>Eukaryota</taxon>
        <taxon>Viridiplantae</taxon>
        <taxon>Streptophyta</taxon>
        <taxon>Embryophyta</taxon>
        <taxon>Tracheophyta</taxon>
        <taxon>Spermatophyta</taxon>
        <taxon>Magnoliopsida</taxon>
        <taxon>eudicotyledons</taxon>
        <taxon>Gunneridae</taxon>
        <taxon>Pentapetalae</taxon>
        <taxon>asterids</taxon>
        <taxon>lamiids</taxon>
        <taxon>Gentianales</taxon>
        <taxon>Rubiaceae</taxon>
        <taxon>Rubioideae</taxon>
        <taxon>Spermacoceae</taxon>
        <taxon>Hedyotis-Oldenlandia complex</taxon>
        <taxon>Oldenlandia</taxon>
    </lineage>
</organism>
<dbReference type="Gene3D" id="1.20.1280.50">
    <property type="match status" value="1"/>
</dbReference>
<dbReference type="PROSITE" id="PS51257">
    <property type="entry name" value="PROKAR_LIPOPROTEIN"/>
    <property type="match status" value="1"/>
</dbReference>
<protein>
    <submittedName>
        <fullName evidence="3">OLC1v1003959C1</fullName>
    </submittedName>
</protein>
<name>A0AAV1DB47_OLDCO</name>
<proteinExistence type="predicted"/>
<feature type="domain" description="F-box" evidence="2">
    <location>
        <begin position="67"/>
        <end position="101"/>
    </location>
</feature>
<feature type="transmembrane region" description="Helical" evidence="1">
    <location>
        <begin position="14"/>
        <end position="32"/>
    </location>
</feature>
<dbReference type="InterPro" id="IPR001810">
    <property type="entry name" value="F-box_dom"/>
</dbReference>
<sequence length="165" mass="19166">MKDGDSKTKLLQELIAYAAPAAISCLVLFRIFDPILKATMEAIKQHNNRNKELGRLNSLFQTNPYDVDRISELPDEILSRISSFLTFKEAFRTTVLSKRWKHAWAYVPNLDFDAHTNFSSGRKMVDVKEYVEKLIRERPLFVNWVNKESSMSGSELVKPLVRWFP</sequence>
<dbReference type="PANTHER" id="PTHR31293:SF12">
    <property type="entry name" value="RNI-LIKE SUPERFAMILY PROTEIN"/>
    <property type="match status" value="1"/>
</dbReference>
<dbReference type="InterPro" id="IPR055294">
    <property type="entry name" value="FBL60-like"/>
</dbReference>
<dbReference type="EMBL" id="OX459122">
    <property type="protein sequence ID" value="CAI9105104.1"/>
    <property type="molecule type" value="Genomic_DNA"/>
</dbReference>